<protein>
    <submittedName>
        <fullName evidence="1">Uncharacterized protein</fullName>
    </submittedName>
</protein>
<gene>
    <name evidence="1" type="ORF">TBRA_LOCUS6598</name>
</gene>
<reference evidence="1 2" key="1">
    <citation type="submission" date="2020-02" db="EMBL/GenBank/DDBJ databases">
        <authorList>
            <person name="Ferguson B K."/>
        </authorList>
    </citation>
    <scope>NUCLEOTIDE SEQUENCE [LARGE SCALE GENOMIC DNA]</scope>
</reference>
<accession>A0A6H5IH01</accession>
<evidence type="ECO:0000313" key="1">
    <source>
        <dbReference type="EMBL" id="CAB0034700.1"/>
    </source>
</evidence>
<dbReference type="AlphaFoldDB" id="A0A6H5IH01"/>
<proteinExistence type="predicted"/>
<name>A0A6H5IH01_9HYME</name>
<keyword evidence="2" id="KW-1185">Reference proteome</keyword>
<dbReference type="Proteomes" id="UP000479190">
    <property type="component" value="Unassembled WGS sequence"/>
</dbReference>
<dbReference type="EMBL" id="CADCXV010000751">
    <property type="protein sequence ID" value="CAB0034700.1"/>
    <property type="molecule type" value="Genomic_DNA"/>
</dbReference>
<organism evidence="1 2">
    <name type="scientific">Trichogramma brassicae</name>
    <dbReference type="NCBI Taxonomy" id="86971"/>
    <lineage>
        <taxon>Eukaryota</taxon>
        <taxon>Metazoa</taxon>
        <taxon>Ecdysozoa</taxon>
        <taxon>Arthropoda</taxon>
        <taxon>Hexapoda</taxon>
        <taxon>Insecta</taxon>
        <taxon>Pterygota</taxon>
        <taxon>Neoptera</taxon>
        <taxon>Endopterygota</taxon>
        <taxon>Hymenoptera</taxon>
        <taxon>Apocrita</taxon>
        <taxon>Proctotrupomorpha</taxon>
        <taxon>Chalcidoidea</taxon>
        <taxon>Trichogrammatidae</taxon>
        <taxon>Trichogramma</taxon>
    </lineage>
</organism>
<sequence length="245" mass="27740">MADSYDWEFLVLKQEVRFSDEGGVSPPCLEVYQVVEPWEKPCEETYKVKKETPEDAYEDPNAGQKEQALPFLAPIKIFRPPKRGERPHIQWLNPQLLNQPLFKEAARGELSGYTKPVRGKKYATTTLYYARNKGIRGVCCCVEVLNEGEDVVKYEPHLTGLPWALHEYTVQCGGCRNNIWEITCPARCAICGPTLVLRQRDINAGRVYDTNRGRKTHRIIATIPTPSASSARLRISPCDQSTPST</sequence>
<evidence type="ECO:0000313" key="2">
    <source>
        <dbReference type="Proteomes" id="UP000479190"/>
    </source>
</evidence>